<dbReference type="OrthoDB" id="9771846at2"/>
<comment type="caution">
    <text evidence="1">The sequence shown here is derived from an EMBL/GenBank/DDBJ whole genome shotgun (WGS) entry which is preliminary data.</text>
</comment>
<name>A0A4U0RND9_9RHOB</name>
<gene>
    <name evidence="1" type="ORF">FA743_18095</name>
</gene>
<proteinExistence type="predicted"/>
<dbReference type="InterPro" id="IPR021466">
    <property type="entry name" value="Put_rhamnosyl_transferase"/>
</dbReference>
<keyword evidence="2" id="KW-1185">Reference proteome</keyword>
<accession>A0A4U0RND9</accession>
<dbReference type="EMBL" id="SUNI01000028">
    <property type="protein sequence ID" value="TJZ89644.1"/>
    <property type="molecule type" value="Genomic_DNA"/>
</dbReference>
<dbReference type="Proteomes" id="UP000309747">
    <property type="component" value="Unassembled WGS sequence"/>
</dbReference>
<evidence type="ECO:0000313" key="2">
    <source>
        <dbReference type="Proteomes" id="UP000309747"/>
    </source>
</evidence>
<dbReference type="Pfam" id="PF11316">
    <property type="entry name" value="Rhamno_transf"/>
    <property type="match status" value="1"/>
</dbReference>
<organism evidence="1 2">
    <name type="scientific">Paracoccus gahaiensis</name>
    <dbReference type="NCBI Taxonomy" id="1706839"/>
    <lineage>
        <taxon>Bacteria</taxon>
        <taxon>Pseudomonadati</taxon>
        <taxon>Pseudomonadota</taxon>
        <taxon>Alphaproteobacteria</taxon>
        <taxon>Rhodobacterales</taxon>
        <taxon>Paracoccaceae</taxon>
        <taxon>Paracoccus</taxon>
    </lineage>
</organism>
<evidence type="ECO:0000313" key="1">
    <source>
        <dbReference type="EMBL" id="TJZ89644.1"/>
    </source>
</evidence>
<reference evidence="1 2" key="1">
    <citation type="submission" date="2019-04" db="EMBL/GenBank/DDBJ databases">
        <authorList>
            <person name="Li J."/>
        </authorList>
    </citation>
    <scope>NUCLEOTIDE SEQUENCE [LARGE SCALE GENOMIC DNA]</scope>
    <source>
        <strain evidence="1 2">KCTC 42687</strain>
    </source>
</reference>
<sequence>MAARQLELLFAPSRIESRLATFEHLTLALLQAQTDQNFIFLVVASEDMPDIYRHRLSEICASVPQVVLRFFPLTHVEDAQKTIFIDLSLDLKDVLNSAWMTTMLSA</sequence>
<dbReference type="AlphaFoldDB" id="A0A4U0RND9"/>
<protein>
    <submittedName>
        <fullName evidence="1">Uncharacterized protein</fullName>
    </submittedName>
</protein>